<sequence>MQVRFIRSGETISRYVRRVLRALLSLQDVLFAKPTPIPEDCTESKWKCFKGCLGALDGTYIGVTVLDVDKPRYRTRKGHIATNVLGVCTHVLKFVYVLSGYEGSATDSRVLGDVVARANGLKVPTGTYYLVDSRYTNREGFLEPCRGTKYHLQEWEDNSRAPRNHEEYFNMKHSQENARLAFDELPIGEDLPEVLAYFETVKKRKRSRNDSDANIVFVISKAWNKAVTEMKKLGESFTFREAKLDYLLSFRPWISHTISSECLKPKTFTTCMIIKLIYFSTLHGNHEQNCLSHLIHANDLISSNIHWLEEV</sequence>
<dbReference type="PANTHER" id="PTHR22930">
    <property type="match status" value="1"/>
</dbReference>
<reference evidence="9 10" key="1">
    <citation type="submission" date="2018-10" db="EMBL/GenBank/DDBJ databases">
        <title>A high-quality apple genome assembly.</title>
        <authorList>
            <person name="Hu J."/>
        </authorList>
    </citation>
    <scope>NUCLEOTIDE SEQUENCE [LARGE SCALE GENOMIC DNA]</scope>
    <source>
        <strain evidence="10">cv. HFTH1</strain>
        <tissue evidence="9">Young leaf</tissue>
    </source>
</reference>
<keyword evidence="6" id="KW-0378">Hydrolase</keyword>
<name>A0A498K953_MALDO</name>
<gene>
    <name evidence="9" type="ORF">DVH24_039094</name>
</gene>
<evidence type="ECO:0000256" key="5">
    <source>
        <dbReference type="ARBA" id="ARBA00022723"/>
    </source>
</evidence>
<dbReference type="GO" id="GO:0046872">
    <property type="term" value="F:metal ion binding"/>
    <property type="evidence" value="ECO:0007669"/>
    <property type="project" value="UniProtKB-KW"/>
</dbReference>
<evidence type="ECO:0000256" key="1">
    <source>
        <dbReference type="ARBA" id="ARBA00001968"/>
    </source>
</evidence>
<feature type="domain" description="DDE Tnp4" evidence="8">
    <location>
        <begin position="57"/>
        <end position="175"/>
    </location>
</feature>
<dbReference type="GO" id="GO:0005634">
    <property type="term" value="C:nucleus"/>
    <property type="evidence" value="ECO:0007669"/>
    <property type="project" value="UniProtKB-SubCell"/>
</dbReference>
<evidence type="ECO:0000313" key="10">
    <source>
        <dbReference type="Proteomes" id="UP000290289"/>
    </source>
</evidence>
<proteinExistence type="inferred from homology"/>
<dbReference type="AlphaFoldDB" id="A0A498K953"/>
<evidence type="ECO:0000259" key="8">
    <source>
        <dbReference type="Pfam" id="PF13359"/>
    </source>
</evidence>
<evidence type="ECO:0000256" key="4">
    <source>
        <dbReference type="ARBA" id="ARBA00022722"/>
    </source>
</evidence>
<dbReference type="STRING" id="3750.A0A498K953"/>
<keyword evidence="7" id="KW-0539">Nucleus</keyword>
<keyword evidence="4" id="KW-0540">Nuclease</keyword>
<protein>
    <recommendedName>
        <fullName evidence="8">DDE Tnp4 domain-containing protein</fullName>
    </recommendedName>
</protein>
<comment type="similarity">
    <text evidence="3">Belongs to the HARBI1 family.</text>
</comment>
<evidence type="ECO:0000313" key="9">
    <source>
        <dbReference type="EMBL" id="RXI04820.1"/>
    </source>
</evidence>
<dbReference type="Pfam" id="PF13359">
    <property type="entry name" value="DDE_Tnp_4"/>
    <property type="match status" value="1"/>
</dbReference>
<dbReference type="InterPro" id="IPR045249">
    <property type="entry name" value="HARBI1-like"/>
</dbReference>
<dbReference type="Proteomes" id="UP000290289">
    <property type="component" value="Chromosome 3"/>
</dbReference>
<comment type="subcellular location">
    <subcellularLocation>
        <location evidence="2">Nucleus</location>
    </subcellularLocation>
</comment>
<dbReference type="InterPro" id="IPR027806">
    <property type="entry name" value="HARBI1_dom"/>
</dbReference>
<dbReference type="EMBL" id="RDQH01000329">
    <property type="protein sequence ID" value="RXI04820.1"/>
    <property type="molecule type" value="Genomic_DNA"/>
</dbReference>
<keyword evidence="5" id="KW-0479">Metal-binding</keyword>
<organism evidence="9 10">
    <name type="scientific">Malus domestica</name>
    <name type="common">Apple</name>
    <name type="synonym">Pyrus malus</name>
    <dbReference type="NCBI Taxonomy" id="3750"/>
    <lineage>
        <taxon>Eukaryota</taxon>
        <taxon>Viridiplantae</taxon>
        <taxon>Streptophyta</taxon>
        <taxon>Embryophyta</taxon>
        <taxon>Tracheophyta</taxon>
        <taxon>Spermatophyta</taxon>
        <taxon>Magnoliopsida</taxon>
        <taxon>eudicotyledons</taxon>
        <taxon>Gunneridae</taxon>
        <taxon>Pentapetalae</taxon>
        <taxon>rosids</taxon>
        <taxon>fabids</taxon>
        <taxon>Rosales</taxon>
        <taxon>Rosaceae</taxon>
        <taxon>Amygdaloideae</taxon>
        <taxon>Maleae</taxon>
        <taxon>Malus</taxon>
    </lineage>
</organism>
<evidence type="ECO:0000256" key="3">
    <source>
        <dbReference type="ARBA" id="ARBA00006958"/>
    </source>
</evidence>
<comment type="cofactor">
    <cofactor evidence="1">
        <name>a divalent metal cation</name>
        <dbReference type="ChEBI" id="CHEBI:60240"/>
    </cofactor>
</comment>
<evidence type="ECO:0000256" key="7">
    <source>
        <dbReference type="ARBA" id="ARBA00023242"/>
    </source>
</evidence>
<evidence type="ECO:0000256" key="2">
    <source>
        <dbReference type="ARBA" id="ARBA00004123"/>
    </source>
</evidence>
<keyword evidence="10" id="KW-1185">Reference proteome</keyword>
<evidence type="ECO:0000256" key="6">
    <source>
        <dbReference type="ARBA" id="ARBA00022801"/>
    </source>
</evidence>
<comment type="caution">
    <text evidence="9">The sequence shown here is derived from an EMBL/GenBank/DDBJ whole genome shotgun (WGS) entry which is preliminary data.</text>
</comment>
<dbReference type="GO" id="GO:0016787">
    <property type="term" value="F:hydrolase activity"/>
    <property type="evidence" value="ECO:0007669"/>
    <property type="project" value="UniProtKB-KW"/>
</dbReference>
<dbReference type="GO" id="GO:0004518">
    <property type="term" value="F:nuclease activity"/>
    <property type="evidence" value="ECO:0007669"/>
    <property type="project" value="UniProtKB-KW"/>
</dbReference>
<dbReference type="PANTHER" id="PTHR22930:SF293">
    <property type="entry name" value="PROTEIN ALP1-LIKE"/>
    <property type="match status" value="1"/>
</dbReference>
<accession>A0A498K953</accession>